<feature type="transmembrane region" description="Helical" evidence="5">
    <location>
        <begin position="57"/>
        <end position="75"/>
    </location>
</feature>
<organism evidence="7 8">
    <name type="scientific">Candidatus Hydrogenisulfobacillus filiaventi</name>
    <dbReference type="NCBI Taxonomy" id="2707344"/>
    <lineage>
        <taxon>Bacteria</taxon>
        <taxon>Bacillati</taxon>
        <taxon>Bacillota</taxon>
        <taxon>Clostridia</taxon>
        <taxon>Eubacteriales</taxon>
        <taxon>Clostridiales Family XVII. Incertae Sedis</taxon>
        <taxon>Candidatus Hydrogenisulfobacillus</taxon>
    </lineage>
</organism>
<evidence type="ECO:0000313" key="7">
    <source>
        <dbReference type="EMBL" id="CAB1127641.1"/>
    </source>
</evidence>
<dbReference type="InterPro" id="IPR016032">
    <property type="entry name" value="Sig_transdc_resp-reg_C-effctor"/>
</dbReference>
<gene>
    <name evidence="7" type="ORF">R50_0135</name>
</gene>
<dbReference type="PANTHER" id="PTHR43214:SF41">
    <property type="entry name" value="NITRATE_NITRITE RESPONSE REGULATOR PROTEIN NARP"/>
    <property type="match status" value="1"/>
</dbReference>
<dbReference type="GO" id="GO:0003677">
    <property type="term" value="F:DNA binding"/>
    <property type="evidence" value="ECO:0007669"/>
    <property type="project" value="UniProtKB-KW"/>
</dbReference>
<dbReference type="KEGG" id="hfv:R50_0135"/>
<sequence length="319" mass="33406">MFLARLPGSVSRSPAPAGESSASGEGGPPGLPLPALIRLGMPGGAVLVALADPRTAAWAVLLAGIGLLEVAWTGRRPVLPQAALYRDVGYAAALLVGYLHNFAVPALLLFAVVAIESALVPRPWPWRRVAAAGLAALALRLGVAAASGHLFAHPAWLAGVGLALAGTWIWGATIRTQAALQQHFRQRQQAVRAAWETVVGQLLAESGLPAATVDAYPRLGAGLAEVCAGRADPGRCRELGQLLAGLVRAGTATSCPLTPRELEVLQWLATGLSYRAIARRLHLSPGTVRAHAGKIMRKAGTHSRSETVEWARNCRLLPR</sequence>
<dbReference type="SUPFAM" id="SSF46894">
    <property type="entry name" value="C-terminal effector domain of the bipartite response regulators"/>
    <property type="match status" value="1"/>
</dbReference>
<accession>A0A6F8ZCI6</accession>
<keyword evidence="8" id="KW-1185">Reference proteome</keyword>
<dbReference type="PRINTS" id="PR00038">
    <property type="entry name" value="HTHLUXR"/>
</dbReference>
<evidence type="ECO:0000259" key="6">
    <source>
        <dbReference type="PROSITE" id="PS50043"/>
    </source>
</evidence>
<name>A0A6F8ZCI6_9FIRM</name>
<dbReference type="Pfam" id="PF00196">
    <property type="entry name" value="GerE"/>
    <property type="match status" value="1"/>
</dbReference>
<proteinExistence type="predicted"/>
<keyword evidence="5" id="KW-1133">Transmembrane helix</keyword>
<evidence type="ECO:0000256" key="4">
    <source>
        <dbReference type="SAM" id="MobiDB-lite"/>
    </source>
</evidence>
<feature type="domain" description="HTH luxR-type" evidence="6">
    <location>
        <begin position="250"/>
        <end position="315"/>
    </location>
</feature>
<keyword evidence="2" id="KW-0238">DNA-binding</keyword>
<keyword evidence="1" id="KW-0805">Transcription regulation</keyword>
<evidence type="ECO:0000256" key="1">
    <source>
        <dbReference type="ARBA" id="ARBA00023015"/>
    </source>
</evidence>
<protein>
    <submittedName>
        <fullName evidence="7">Putative HTH luxR-type domain-containing protein</fullName>
    </submittedName>
</protein>
<evidence type="ECO:0000313" key="8">
    <source>
        <dbReference type="Proteomes" id="UP000503399"/>
    </source>
</evidence>
<feature type="transmembrane region" description="Helical" evidence="5">
    <location>
        <begin position="95"/>
        <end position="117"/>
    </location>
</feature>
<dbReference type="Proteomes" id="UP000503399">
    <property type="component" value="Chromosome"/>
</dbReference>
<dbReference type="Gene3D" id="1.10.10.10">
    <property type="entry name" value="Winged helix-like DNA-binding domain superfamily/Winged helix DNA-binding domain"/>
    <property type="match status" value="1"/>
</dbReference>
<dbReference type="EMBL" id="LR778114">
    <property type="protein sequence ID" value="CAB1127641.1"/>
    <property type="molecule type" value="Genomic_DNA"/>
</dbReference>
<reference evidence="7 8" key="1">
    <citation type="submission" date="2020-02" db="EMBL/GenBank/DDBJ databases">
        <authorList>
            <person name="Hogendoorn C."/>
        </authorList>
    </citation>
    <scope>NUCLEOTIDE SEQUENCE [LARGE SCALE GENOMIC DNA]</scope>
    <source>
        <strain evidence="7">R501</strain>
    </source>
</reference>
<keyword evidence="5" id="KW-0472">Membrane</keyword>
<feature type="compositionally biased region" description="Low complexity" evidence="4">
    <location>
        <begin position="13"/>
        <end position="23"/>
    </location>
</feature>
<feature type="region of interest" description="Disordered" evidence="4">
    <location>
        <begin position="1"/>
        <end position="28"/>
    </location>
</feature>
<keyword evidence="5" id="KW-0812">Transmembrane</keyword>
<dbReference type="PANTHER" id="PTHR43214">
    <property type="entry name" value="TWO-COMPONENT RESPONSE REGULATOR"/>
    <property type="match status" value="1"/>
</dbReference>
<dbReference type="InterPro" id="IPR000792">
    <property type="entry name" value="Tscrpt_reg_LuxR_C"/>
</dbReference>
<feature type="transmembrane region" description="Helical" evidence="5">
    <location>
        <begin position="156"/>
        <end position="174"/>
    </location>
</feature>
<dbReference type="AlphaFoldDB" id="A0A6F8ZCI6"/>
<evidence type="ECO:0000256" key="3">
    <source>
        <dbReference type="ARBA" id="ARBA00023163"/>
    </source>
</evidence>
<evidence type="ECO:0000256" key="2">
    <source>
        <dbReference type="ARBA" id="ARBA00023125"/>
    </source>
</evidence>
<dbReference type="InterPro" id="IPR039420">
    <property type="entry name" value="WalR-like"/>
</dbReference>
<keyword evidence="3" id="KW-0804">Transcription</keyword>
<dbReference type="SMART" id="SM00421">
    <property type="entry name" value="HTH_LUXR"/>
    <property type="match status" value="1"/>
</dbReference>
<dbReference type="PROSITE" id="PS50043">
    <property type="entry name" value="HTH_LUXR_2"/>
    <property type="match status" value="1"/>
</dbReference>
<dbReference type="InterPro" id="IPR036388">
    <property type="entry name" value="WH-like_DNA-bd_sf"/>
</dbReference>
<evidence type="ECO:0000256" key="5">
    <source>
        <dbReference type="SAM" id="Phobius"/>
    </source>
</evidence>
<dbReference type="CDD" id="cd06170">
    <property type="entry name" value="LuxR_C_like"/>
    <property type="match status" value="1"/>
</dbReference>
<dbReference type="GO" id="GO:0006355">
    <property type="term" value="P:regulation of DNA-templated transcription"/>
    <property type="evidence" value="ECO:0007669"/>
    <property type="project" value="InterPro"/>
</dbReference>